<dbReference type="AlphaFoldDB" id="A0A2W0E974"/>
<dbReference type="Proteomes" id="UP000247437">
    <property type="component" value="Unassembled WGS sequence"/>
</dbReference>
<dbReference type="EMBL" id="PDLL01001195">
    <property type="protein sequence ID" value="PYY66080.1"/>
    <property type="molecule type" value="Genomic_DNA"/>
</dbReference>
<evidence type="ECO:0000313" key="2">
    <source>
        <dbReference type="Proteomes" id="UP000247437"/>
    </source>
</evidence>
<dbReference type="InterPro" id="IPR017850">
    <property type="entry name" value="Alkaline_phosphatase_core_sf"/>
</dbReference>
<comment type="caution">
    <text evidence="1">The sequence shown here is derived from an EMBL/GenBank/DDBJ whole genome shotgun (WGS) entry which is preliminary data.</text>
</comment>
<accession>A0A2W0E974</accession>
<evidence type="ECO:0000313" key="1">
    <source>
        <dbReference type="EMBL" id="PYY66080.1"/>
    </source>
</evidence>
<feature type="non-terminal residue" evidence="1">
    <location>
        <position position="1"/>
    </location>
</feature>
<protein>
    <submittedName>
        <fullName evidence="1">Arylsulfatase</fullName>
    </submittedName>
</protein>
<dbReference type="SUPFAM" id="SSF53649">
    <property type="entry name" value="Alkaline phosphatase-like"/>
    <property type="match status" value="1"/>
</dbReference>
<name>A0A2W0E974_PSEJE</name>
<gene>
    <name evidence="1" type="ORF">CRX42_34430</name>
</gene>
<reference evidence="1 2" key="1">
    <citation type="journal article" date="2018" name="Appl. Microbiol. Biotechnol.">
        <title>Characterization of the caprolactam degradation pathway in Pseudomonas jessenii using mass spectrometry-based proteomics.</title>
        <authorList>
            <person name="Otzen M."/>
            <person name="Palacio C."/>
            <person name="Janssen D.B."/>
        </authorList>
    </citation>
    <scope>NUCLEOTIDE SEQUENCE [LARGE SCALE GENOMIC DNA]</scope>
    <source>
        <strain evidence="1 2">GO3</strain>
    </source>
</reference>
<organism evidence="1 2">
    <name type="scientific">Pseudomonas jessenii</name>
    <dbReference type="NCBI Taxonomy" id="77298"/>
    <lineage>
        <taxon>Bacteria</taxon>
        <taxon>Pseudomonadati</taxon>
        <taxon>Pseudomonadota</taxon>
        <taxon>Gammaproteobacteria</taxon>
        <taxon>Pseudomonadales</taxon>
        <taxon>Pseudomonadaceae</taxon>
        <taxon>Pseudomonas</taxon>
    </lineage>
</organism>
<proteinExistence type="predicted"/>
<sequence>YYFNDDGVLVGMRFNDWKIVFCEQRAPGGLQVWSEPFVCLRVPKMFNLRMDPYERADVVSDQYYDWLTKNDYLIFDGTRRSAKFLQTFVDYPPSQRPASFSIDQIREAVDAKIAEKMKTAK</sequence>